<evidence type="ECO:0000313" key="2">
    <source>
        <dbReference type="Proteomes" id="UP000287519"/>
    </source>
</evidence>
<gene>
    <name evidence="1" type="ORF">Rhow_005284</name>
</gene>
<reference evidence="1 2" key="1">
    <citation type="submission" date="2018-11" db="EMBL/GenBank/DDBJ databases">
        <title>Microbial catabolism of amino acid.</title>
        <authorList>
            <person name="Hibi M."/>
            <person name="Ogawa J."/>
        </authorList>
    </citation>
    <scope>NUCLEOTIDE SEQUENCE [LARGE SCALE GENOMIC DNA]</scope>
    <source>
        <strain evidence="1 2">C31-06</strain>
    </source>
</reference>
<dbReference type="AlphaFoldDB" id="A0A402CDF5"/>
<proteinExistence type="predicted"/>
<comment type="caution">
    <text evidence="1">The sequence shown here is derived from an EMBL/GenBank/DDBJ whole genome shotgun (WGS) entry which is preliminary data.</text>
</comment>
<name>A0A402CDF5_RHOWR</name>
<organism evidence="1 2">
    <name type="scientific">Rhodococcus wratislaviensis</name>
    <name type="common">Tsukamurella wratislaviensis</name>
    <dbReference type="NCBI Taxonomy" id="44752"/>
    <lineage>
        <taxon>Bacteria</taxon>
        <taxon>Bacillati</taxon>
        <taxon>Actinomycetota</taxon>
        <taxon>Actinomycetes</taxon>
        <taxon>Mycobacteriales</taxon>
        <taxon>Nocardiaceae</taxon>
        <taxon>Rhodococcus</taxon>
    </lineage>
</organism>
<accession>A0A402CDF5</accession>
<dbReference type="EMBL" id="BHYM01000046">
    <property type="protein sequence ID" value="GCE41625.1"/>
    <property type="molecule type" value="Genomic_DNA"/>
</dbReference>
<protein>
    <submittedName>
        <fullName evidence="1">Uncharacterized protein</fullName>
    </submittedName>
</protein>
<evidence type="ECO:0000313" key="1">
    <source>
        <dbReference type="EMBL" id="GCE41625.1"/>
    </source>
</evidence>
<sequence>MPSSAVVSIAMPHRIDLDAHRPGGYSAPITLSPSRSHT</sequence>
<dbReference type="Proteomes" id="UP000287519">
    <property type="component" value="Unassembled WGS sequence"/>
</dbReference>
<keyword evidence="2" id="KW-1185">Reference proteome</keyword>